<dbReference type="GO" id="GO:0003978">
    <property type="term" value="F:UDP-glucose 4-epimerase activity"/>
    <property type="evidence" value="ECO:0007669"/>
    <property type="project" value="UniProtKB-UniRule"/>
</dbReference>
<dbReference type="PRINTS" id="PR01713">
    <property type="entry name" value="NUCEPIMERASE"/>
</dbReference>
<protein>
    <recommendedName>
        <fullName evidence="9">UDP-glucose 4-epimerase</fullName>
        <ecNumber evidence="9">5.1.3.2</ecNumber>
    </recommendedName>
</protein>
<proteinExistence type="inferred from homology"/>
<sequence>MSESYILVTGGTGYIGSHVASVLLAAGEKVLIVDNLLNSKENVATRLCELSKQSVPFLRGDLTQKSFVEEIFTQYKISTVMHFAAMKAVGESSRIPLEYYHNNLNSLLNLLQEMRVRDIRTFIFSSSATVYGDPIKLPITEQHPVGNCTNPYGRTKYYSEQILTDLYASEPDKWKICLLRYFNPVGAHPTKLLGEDPTGVPSNLLPATIYALAGKIPEIKIFGDDYPTPDGTGVRDYIHIMDLSEGHLSALKYCNANTGLHVFNLGTGNGYSVLDVINMVEKVSGKQVPKLVTSRRDGDIATCYADASLAKDKMGWEAKRGLEEMCRDAYEYSEYCSNTKTKI</sequence>
<dbReference type="GO" id="GO:0003974">
    <property type="term" value="F:UDP-N-acetylglucosamine 4-epimerase activity"/>
    <property type="evidence" value="ECO:0007669"/>
    <property type="project" value="UniProtKB-EC"/>
</dbReference>
<dbReference type="InterPro" id="IPR016040">
    <property type="entry name" value="NAD(P)-bd_dom"/>
</dbReference>
<comment type="catalytic activity">
    <reaction evidence="1">
        <text>UDP-N-acetyl-alpha-D-glucosamine = UDP-N-acetyl-alpha-D-galactosamine</text>
        <dbReference type="Rhea" id="RHEA:20517"/>
        <dbReference type="ChEBI" id="CHEBI:57705"/>
        <dbReference type="ChEBI" id="CHEBI:67138"/>
        <dbReference type="EC" id="5.1.3.7"/>
    </reaction>
</comment>
<dbReference type="CDD" id="cd05247">
    <property type="entry name" value="UDP_G4E_1_SDR_e"/>
    <property type="match status" value="1"/>
</dbReference>
<dbReference type="InterPro" id="IPR036291">
    <property type="entry name" value="NAD(P)-bd_dom_sf"/>
</dbReference>
<keyword evidence="6 9" id="KW-0520">NAD</keyword>
<evidence type="ECO:0000256" key="5">
    <source>
        <dbReference type="ARBA" id="ARBA00004947"/>
    </source>
</evidence>
<comment type="pathway">
    <text evidence="5 9">Carbohydrate metabolism; galactose metabolism.</text>
</comment>
<comment type="subunit">
    <text evidence="9">Homodimer.</text>
</comment>
<evidence type="ECO:0000256" key="9">
    <source>
        <dbReference type="RuleBase" id="RU366046"/>
    </source>
</evidence>
<dbReference type="PANTHER" id="PTHR43725">
    <property type="entry name" value="UDP-GLUCOSE 4-EPIMERASE"/>
    <property type="match status" value="1"/>
</dbReference>
<organism evidence="11 12">
    <name type="scientific">Oopsacas minuta</name>
    <dbReference type="NCBI Taxonomy" id="111878"/>
    <lineage>
        <taxon>Eukaryota</taxon>
        <taxon>Metazoa</taxon>
        <taxon>Porifera</taxon>
        <taxon>Hexactinellida</taxon>
        <taxon>Hexasterophora</taxon>
        <taxon>Lyssacinosida</taxon>
        <taxon>Leucopsacidae</taxon>
        <taxon>Oopsacas</taxon>
    </lineage>
</organism>
<evidence type="ECO:0000256" key="6">
    <source>
        <dbReference type="ARBA" id="ARBA00023027"/>
    </source>
</evidence>
<comment type="catalytic activity">
    <reaction evidence="2 9">
        <text>UDP-alpha-D-glucose = UDP-alpha-D-galactose</text>
        <dbReference type="Rhea" id="RHEA:22168"/>
        <dbReference type="ChEBI" id="CHEBI:58885"/>
        <dbReference type="ChEBI" id="CHEBI:66914"/>
        <dbReference type="EC" id="5.1.3.2"/>
    </reaction>
</comment>
<comment type="cofactor">
    <cofactor evidence="3 9">
        <name>NAD(+)</name>
        <dbReference type="ChEBI" id="CHEBI:57540"/>
    </cofactor>
</comment>
<comment type="function">
    <text evidence="4">Catalyzes two distinct but analogous reactions: the reversible epimerization of UDP-glucose to UDP-galactose and the reversible epimerization of UDP-N-acetylglucosamine to UDP-N-acetylgalactosamine. The reaction with UDP-Gal plays a critical role in the Leloir pathway of galactose catabolism in which galactose is converted to the glycolytic intermediate glucose 6-phosphate. It contributes to the catabolism of dietary galactose and enables the endogenous biosynthesis of both UDP-Gal and UDP-GalNAc when exogenous sources are limited. Both UDP-sugar interconversions are important in the synthesis of glycoproteins and glycolipids.</text>
</comment>
<evidence type="ECO:0000259" key="10">
    <source>
        <dbReference type="Pfam" id="PF16363"/>
    </source>
</evidence>
<keyword evidence="7" id="KW-0299">Galactose metabolism</keyword>
<name>A0AAV7JYP1_9METZ</name>
<dbReference type="AlphaFoldDB" id="A0AAV7JYP1"/>
<reference evidence="11 12" key="1">
    <citation type="journal article" date="2023" name="BMC Biol.">
        <title>The compact genome of the sponge Oopsacas minuta (Hexactinellida) is lacking key metazoan core genes.</title>
        <authorList>
            <person name="Santini S."/>
            <person name="Schenkelaars Q."/>
            <person name="Jourda C."/>
            <person name="Duchesne M."/>
            <person name="Belahbib H."/>
            <person name="Rocher C."/>
            <person name="Selva M."/>
            <person name="Riesgo A."/>
            <person name="Vervoort M."/>
            <person name="Leys S.P."/>
            <person name="Kodjabachian L."/>
            <person name="Le Bivic A."/>
            <person name="Borchiellini C."/>
            <person name="Claverie J.M."/>
            <person name="Renard E."/>
        </authorList>
    </citation>
    <scope>NUCLEOTIDE SEQUENCE [LARGE SCALE GENOMIC DNA]</scope>
    <source>
        <strain evidence="11">SPO-2</strain>
    </source>
</reference>
<dbReference type="GO" id="GO:0006012">
    <property type="term" value="P:galactose metabolic process"/>
    <property type="evidence" value="ECO:0007669"/>
    <property type="project" value="UniProtKB-KW"/>
</dbReference>
<dbReference type="NCBIfam" id="TIGR01179">
    <property type="entry name" value="galE"/>
    <property type="match status" value="1"/>
</dbReference>
<dbReference type="EMBL" id="JAKMXF010000233">
    <property type="protein sequence ID" value="KAI6654153.1"/>
    <property type="molecule type" value="Genomic_DNA"/>
</dbReference>
<accession>A0AAV7JYP1</accession>
<dbReference type="EC" id="5.1.3.2" evidence="9"/>
<dbReference type="Pfam" id="PF16363">
    <property type="entry name" value="GDP_Man_Dehyd"/>
    <property type="match status" value="1"/>
</dbReference>
<keyword evidence="12" id="KW-1185">Reference proteome</keyword>
<evidence type="ECO:0000256" key="3">
    <source>
        <dbReference type="ARBA" id="ARBA00001911"/>
    </source>
</evidence>
<dbReference type="InterPro" id="IPR005886">
    <property type="entry name" value="UDP_G4E"/>
</dbReference>
<evidence type="ECO:0000256" key="1">
    <source>
        <dbReference type="ARBA" id="ARBA00000014"/>
    </source>
</evidence>
<evidence type="ECO:0000256" key="4">
    <source>
        <dbReference type="ARBA" id="ARBA00002760"/>
    </source>
</evidence>
<dbReference type="Gene3D" id="3.40.50.720">
    <property type="entry name" value="NAD(P)-binding Rossmann-like Domain"/>
    <property type="match status" value="1"/>
</dbReference>
<evidence type="ECO:0000256" key="2">
    <source>
        <dbReference type="ARBA" id="ARBA00000083"/>
    </source>
</evidence>
<keyword evidence="8 9" id="KW-0413">Isomerase</keyword>
<evidence type="ECO:0000313" key="12">
    <source>
        <dbReference type="Proteomes" id="UP001165289"/>
    </source>
</evidence>
<gene>
    <name evidence="11" type="ORF">LOD99_2998</name>
</gene>
<comment type="similarity">
    <text evidence="9">Belongs to the NAD(P)-dependent epimerase/dehydratase family.</text>
</comment>
<evidence type="ECO:0000313" key="11">
    <source>
        <dbReference type="EMBL" id="KAI6654153.1"/>
    </source>
</evidence>
<dbReference type="PANTHER" id="PTHR43725:SF47">
    <property type="entry name" value="UDP-GLUCOSE 4-EPIMERASE"/>
    <property type="match status" value="1"/>
</dbReference>
<dbReference type="Proteomes" id="UP001165289">
    <property type="component" value="Unassembled WGS sequence"/>
</dbReference>
<dbReference type="Gene3D" id="3.90.25.10">
    <property type="entry name" value="UDP-galactose 4-epimerase, domain 1"/>
    <property type="match status" value="1"/>
</dbReference>
<keyword evidence="9" id="KW-0119">Carbohydrate metabolism</keyword>
<dbReference type="GO" id="GO:0005829">
    <property type="term" value="C:cytosol"/>
    <property type="evidence" value="ECO:0007669"/>
    <property type="project" value="TreeGrafter"/>
</dbReference>
<dbReference type="SUPFAM" id="SSF51735">
    <property type="entry name" value="NAD(P)-binding Rossmann-fold domains"/>
    <property type="match status" value="1"/>
</dbReference>
<evidence type="ECO:0000256" key="8">
    <source>
        <dbReference type="ARBA" id="ARBA00023235"/>
    </source>
</evidence>
<comment type="caution">
    <text evidence="11">The sequence shown here is derived from an EMBL/GenBank/DDBJ whole genome shotgun (WGS) entry which is preliminary data.</text>
</comment>
<feature type="domain" description="NAD(P)-binding" evidence="10">
    <location>
        <begin position="7"/>
        <end position="328"/>
    </location>
</feature>
<evidence type="ECO:0000256" key="7">
    <source>
        <dbReference type="ARBA" id="ARBA00023144"/>
    </source>
</evidence>